<dbReference type="HOGENOM" id="CLU_2591531_0_0_1"/>
<gene>
    <name evidence="2" type="ORF">M407DRAFT_124668</name>
</gene>
<protein>
    <submittedName>
        <fullName evidence="2">Uncharacterized protein</fullName>
    </submittedName>
</protein>
<name>A0A0C3QTZ6_9AGAM</name>
<evidence type="ECO:0000313" key="3">
    <source>
        <dbReference type="Proteomes" id="UP000054248"/>
    </source>
</evidence>
<evidence type="ECO:0000313" key="2">
    <source>
        <dbReference type="EMBL" id="KIO31799.1"/>
    </source>
</evidence>
<dbReference type="AlphaFoldDB" id="A0A0C3QTZ6"/>
<keyword evidence="3" id="KW-1185">Reference proteome</keyword>
<evidence type="ECO:0000256" key="1">
    <source>
        <dbReference type="SAM" id="MobiDB-lite"/>
    </source>
</evidence>
<sequence>MIPLSPLVFITDGMFCFRGPVSDFPLSLSLGAGTILPLLRRGRLNEQPRQLSPSGSSLASSTSCTSLAVEGGAPRALQDC</sequence>
<feature type="region of interest" description="Disordered" evidence="1">
    <location>
        <begin position="46"/>
        <end position="66"/>
    </location>
</feature>
<accession>A0A0C3QTZ6</accession>
<feature type="compositionally biased region" description="Low complexity" evidence="1">
    <location>
        <begin position="51"/>
        <end position="66"/>
    </location>
</feature>
<proteinExistence type="predicted"/>
<organism evidence="2 3">
    <name type="scientific">Tulasnella calospora MUT 4182</name>
    <dbReference type="NCBI Taxonomy" id="1051891"/>
    <lineage>
        <taxon>Eukaryota</taxon>
        <taxon>Fungi</taxon>
        <taxon>Dikarya</taxon>
        <taxon>Basidiomycota</taxon>
        <taxon>Agaricomycotina</taxon>
        <taxon>Agaricomycetes</taxon>
        <taxon>Cantharellales</taxon>
        <taxon>Tulasnellaceae</taxon>
        <taxon>Tulasnella</taxon>
    </lineage>
</organism>
<reference evidence="3" key="2">
    <citation type="submission" date="2015-01" db="EMBL/GenBank/DDBJ databases">
        <title>Evolutionary Origins and Diversification of the Mycorrhizal Mutualists.</title>
        <authorList>
            <consortium name="DOE Joint Genome Institute"/>
            <consortium name="Mycorrhizal Genomics Consortium"/>
            <person name="Kohler A."/>
            <person name="Kuo A."/>
            <person name="Nagy L.G."/>
            <person name="Floudas D."/>
            <person name="Copeland A."/>
            <person name="Barry K.W."/>
            <person name="Cichocki N."/>
            <person name="Veneault-Fourrey C."/>
            <person name="LaButti K."/>
            <person name="Lindquist E.A."/>
            <person name="Lipzen A."/>
            <person name="Lundell T."/>
            <person name="Morin E."/>
            <person name="Murat C."/>
            <person name="Riley R."/>
            <person name="Ohm R."/>
            <person name="Sun H."/>
            <person name="Tunlid A."/>
            <person name="Henrissat B."/>
            <person name="Grigoriev I.V."/>
            <person name="Hibbett D.S."/>
            <person name="Martin F."/>
        </authorList>
    </citation>
    <scope>NUCLEOTIDE SEQUENCE [LARGE SCALE GENOMIC DNA]</scope>
    <source>
        <strain evidence="3">MUT 4182</strain>
    </source>
</reference>
<dbReference type="Proteomes" id="UP000054248">
    <property type="component" value="Unassembled WGS sequence"/>
</dbReference>
<dbReference type="EMBL" id="KN822960">
    <property type="protein sequence ID" value="KIO31799.1"/>
    <property type="molecule type" value="Genomic_DNA"/>
</dbReference>
<reference evidence="2 3" key="1">
    <citation type="submission" date="2014-04" db="EMBL/GenBank/DDBJ databases">
        <authorList>
            <consortium name="DOE Joint Genome Institute"/>
            <person name="Kuo A."/>
            <person name="Girlanda M."/>
            <person name="Perotto S."/>
            <person name="Kohler A."/>
            <person name="Nagy L.G."/>
            <person name="Floudas D."/>
            <person name="Copeland A."/>
            <person name="Barry K.W."/>
            <person name="Cichocki N."/>
            <person name="Veneault-Fourrey C."/>
            <person name="LaButti K."/>
            <person name="Lindquist E.A."/>
            <person name="Lipzen A."/>
            <person name="Lundell T."/>
            <person name="Morin E."/>
            <person name="Murat C."/>
            <person name="Sun H."/>
            <person name="Tunlid A."/>
            <person name="Henrissat B."/>
            <person name="Grigoriev I.V."/>
            <person name="Hibbett D.S."/>
            <person name="Martin F."/>
            <person name="Nordberg H.P."/>
            <person name="Cantor M.N."/>
            <person name="Hua S.X."/>
        </authorList>
    </citation>
    <scope>NUCLEOTIDE SEQUENCE [LARGE SCALE GENOMIC DNA]</scope>
    <source>
        <strain evidence="2 3">MUT 4182</strain>
    </source>
</reference>